<organism evidence="1 2">
    <name type="scientific">Zophobas morio</name>
    <dbReference type="NCBI Taxonomy" id="2755281"/>
    <lineage>
        <taxon>Eukaryota</taxon>
        <taxon>Metazoa</taxon>
        <taxon>Ecdysozoa</taxon>
        <taxon>Arthropoda</taxon>
        <taxon>Hexapoda</taxon>
        <taxon>Insecta</taxon>
        <taxon>Pterygota</taxon>
        <taxon>Neoptera</taxon>
        <taxon>Endopterygota</taxon>
        <taxon>Coleoptera</taxon>
        <taxon>Polyphaga</taxon>
        <taxon>Cucujiformia</taxon>
        <taxon>Tenebrionidae</taxon>
        <taxon>Zophobas</taxon>
    </lineage>
</organism>
<evidence type="ECO:0000313" key="1">
    <source>
        <dbReference type="EMBL" id="KAJ3641882.1"/>
    </source>
</evidence>
<gene>
    <name evidence="1" type="ORF">Zmor_028352</name>
</gene>
<dbReference type="AlphaFoldDB" id="A0AA38HSI3"/>
<name>A0AA38HSI3_9CUCU</name>
<dbReference type="Proteomes" id="UP001168821">
    <property type="component" value="Unassembled WGS sequence"/>
</dbReference>
<dbReference type="EMBL" id="JALNTZ010000009">
    <property type="protein sequence ID" value="KAJ3641882.1"/>
    <property type="molecule type" value="Genomic_DNA"/>
</dbReference>
<accession>A0AA38HSI3</accession>
<protein>
    <submittedName>
        <fullName evidence="1">Uncharacterized protein</fullName>
    </submittedName>
</protein>
<evidence type="ECO:0000313" key="2">
    <source>
        <dbReference type="Proteomes" id="UP001168821"/>
    </source>
</evidence>
<proteinExistence type="predicted"/>
<reference evidence="1" key="1">
    <citation type="journal article" date="2023" name="G3 (Bethesda)">
        <title>Whole genome assemblies of Zophobas morio and Tenebrio molitor.</title>
        <authorList>
            <person name="Kaur S."/>
            <person name="Stinson S.A."/>
            <person name="diCenzo G.C."/>
        </authorList>
    </citation>
    <scope>NUCLEOTIDE SEQUENCE</scope>
    <source>
        <strain evidence="1">QUZm001</strain>
    </source>
</reference>
<comment type="caution">
    <text evidence="1">The sequence shown here is derived from an EMBL/GenBank/DDBJ whole genome shotgun (WGS) entry which is preliminary data.</text>
</comment>
<keyword evidence="2" id="KW-1185">Reference proteome</keyword>
<sequence>MMSQNTLNNVNAYTFDDEAASSVPTQKGRQKKRRHNWNMVTTFNDKKAAVDSLKSEECWSFHFKNTTTEGVKHYYRCNQAKKRGVQCNAGLHLLSNSDSEVVTMYKTEEGHSHEHYNKTTQKLSDETKQEIKKLFDLKVKPKRMFQLLTEKGFVLKNYTQLSNYLVQLRKQTYGSSKISLGELEQWCSDHNKLPDSDDAAFVV</sequence>